<dbReference type="Pfam" id="PF13520">
    <property type="entry name" value="AA_permease_2"/>
    <property type="match status" value="1"/>
</dbReference>
<feature type="transmembrane region" description="Helical" evidence="6">
    <location>
        <begin position="53"/>
        <end position="77"/>
    </location>
</feature>
<feature type="transmembrane region" description="Helical" evidence="6">
    <location>
        <begin position="152"/>
        <end position="171"/>
    </location>
</feature>
<evidence type="ECO:0000256" key="2">
    <source>
        <dbReference type="ARBA" id="ARBA00022475"/>
    </source>
</evidence>
<reference evidence="7" key="1">
    <citation type="submission" date="2023-05" db="EMBL/GenBank/DDBJ databases">
        <title>[olsenella] sp. nov., isolated from a pig farm feces dump.</title>
        <authorList>
            <person name="Chang Y.-H."/>
        </authorList>
    </citation>
    <scope>NUCLEOTIDE SEQUENCE</scope>
    <source>
        <strain evidence="7">YH-ols2217</strain>
    </source>
</reference>
<keyword evidence="5 6" id="KW-0472">Membrane</keyword>
<keyword evidence="8" id="KW-1185">Reference proteome</keyword>
<feature type="transmembrane region" description="Helical" evidence="6">
    <location>
        <begin position="226"/>
        <end position="247"/>
    </location>
</feature>
<dbReference type="Proteomes" id="UP001431693">
    <property type="component" value="Unassembled WGS sequence"/>
</dbReference>
<comment type="subcellular location">
    <subcellularLocation>
        <location evidence="1">Cell membrane</location>
        <topology evidence="1">Multi-pass membrane protein</topology>
    </subcellularLocation>
</comment>
<dbReference type="InterPro" id="IPR002293">
    <property type="entry name" value="AA/rel_permease1"/>
</dbReference>
<dbReference type="InterPro" id="IPR050367">
    <property type="entry name" value="APC_superfamily"/>
</dbReference>
<evidence type="ECO:0000256" key="6">
    <source>
        <dbReference type="SAM" id="Phobius"/>
    </source>
</evidence>
<feature type="transmembrane region" description="Helical" evidence="6">
    <location>
        <begin position="389"/>
        <end position="410"/>
    </location>
</feature>
<feature type="transmembrane region" description="Helical" evidence="6">
    <location>
        <begin position="364"/>
        <end position="383"/>
    </location>
</feature>
<dbReference type="PANTHER" id="PTHR42770">
    <property type="entry name" value="AMINO ACID TRANSPORTER-RELATED"/>
    <property type="match status" value="1"/>
</dbReference>
<keyword evidence="3 6" id="KW-0812">Transmembrane</keyword>
<evidence type="ECO:0000256" key="1">
    <source>
        <dbReference type="ARBA" id="ARBA00004651"/>
    </source>
</evidence>
<comment type="caution">
    <text evidence="7">The sequence shown here is derived from an EMBL/GenBank/DDBJ whole genome shotgun (WGS) entry which is preliminary data.</text>
</comment>
<name>A0ABT6ZJ37_9ACTN</name>
<feature type="transmembrane region" description="Helical" evidence="6">
    <location>
        <begin position="183"/>
        <end position="202"/>
    </location>
</feature>
<organism evidence="7 8">
    <name type="scientific">Kribbibacterium absianum</name>
    <dbReference type="NCBI Taxonomy" id="3044210"/>
    <lineage>
        <taxon>Bacteria</taxon>
        <taxon>Bacillati</taxon>
        <taxon>Actinomycetota</taxon>
        <taxon>Coriobacteriia</taxon>
        <taxon>Coriobacteriales</taxon>
        <taxon>Kribbibacteriaceae</taxon>
        <taxon>Kribbibacterium</taxon>
    </lineage>
</organism>
<feature type="transmembrane region" description="Helical" evidence="6">
    <location>
        <begin position="268"/>
        <end position="293"/>
    </location>
</feature>
<feature type="transmembrane region" description="Helical" evidence="6">
    <location>
        <begin position="98"/>
        <end position="119"/>
    </location>
</feature>
<evidence type="ECO:0000256" key="3">
    <source>
        <dbReference type="ARBA" id="ARBA00022692"/>
    </source>
</evidence>
<dbReference type="PANTHER" id="PTHR42770:SF7">
    <property type="entry name" value="MEMBRANE PROTEIN"/>
    <property type="match status" value="1"/>
</dbReference>
<feature type="transmembrane region" description="Helical" evidence="6">
    <location>
        <begin position="21"/>
        <end position="41"/>
    </location>
</feature>
<proteinExistence type="predicted"/>
<evidence type="ECO:0000313" key="8">
    <source>
        <dbReference type="Proteomes" id="UP001431693"/>
    </source>
</evidence>
<sequence length="493" mass="51725">MARNPSAEPARQEGGMQKSLSLFNFFTIGFGAIIGTGWVLLVGDWMVLGGGPIPAMVAFAIGAVLLVPIGMVFGELTAAIPISGGIIEYVDRTCGRKLGFLTGWMLLLGNAPLCPWEAIAISTLLTDRFAEFPALAWLRSVKLYTILGADVYLWPTVIALGFATLVIYLNFRGAGAAAKLSSFLTKALLAGMVLAMLVSLFTGSPDNAMPFFSQVSDTANGMTTEATSFVGGVVAVLVMTPFFYAGFDTIPQQAEEASEGINWKKFGLVPAIALLASGAFYLVCIYAFGTIVPWHEFVQSSVPALAVLERINIFFYIAMLVIATLGPLGPMNAFYGASARLMLAMGRKRMLPESFAQIDPRSGAPRKANMVLAVLTLVGPFLGKNMLVPLTNVASLGFIFACTMAGVACLRLRSTEPDLPRPYTVAGGKAGICAAVVAGAAIVALMVVPASPAALNGVEWAITLAWVAVGAVLMVLFGRKGARGASQGEPSAG</sequence>
<feature type="transmembrane region" description="Helical" evidence="6">
    <location>
        <begin position="430"/>
        <end position="448"/>
    </location>
</feature>
<feature type="transmembrane region" description="Helical" evidence="6">
    <location>
        <begin position="460"/>
        <end position="477"/>
    </location>
</feature>
<accession>A0ABT6ZJ37</accession>
<dbReference type="Gene3D" id="1.20.1740.10">
    <property type="entry name" value="Amino acid/polyamine transporter I"/>
    <property type="match status" value="1"/>
</dbReference>
<gene>
    <name evidence="7" type="ORF">QJ043_03060</name>
</gene>
<evidence type="ECO:0000256" key="4">
    <source>
        <dbReference type="ARBA" id="ARBA00022989"/>
    </source>
</evidence>
<keyword evidence="2" id="KW-1003">Cell membrane</keyword>
<keyword evidence="4 6" id="KW-1133">Transmembrane helix</keyword>
<evidence type="ECO:0000313" key="7">
    <source>
        <dbReference type="EMBL" id="MDJ1129065.1"/>
    </source>
</evidence>
<dbReference type="PIRSF" id="PIRSF006060">
    <property type="entry name" value="AA_transporter"/>
    <property type="match status" value="1"/>
</dbReference>
<dbReference type="RefSeq" id="WP_283713799.1">
    <property type="nucleotide sequence ID" value="NZ_JASJEW010000007.1"/>
</dbReference>
<evidence type="ECO:0000256" key="5">
    <source>
        <dbReference type="ARBA" id="ARBA00023136"/>
    </source>
</evidence>
<feature type="transmembrane region" description="Helical" evidence="6">
    <location>
        <begin position="313"/>
        <end position="343"/>
    </location>
</feature>
<dbReference type="EMBL" id="JASJEX010000002">
    <property type="protein sequence ID" value="MDJ1129065.1"/>
    <property type="molecule type" value="Genomic_DNA"/>
</dbReference>
<protein>
    <submittedName>
        <fullName evidence="7">APC family permease</fullName>
    </submittedName>
</protein>